<dbReference type="EMBL" id="PYAS01000026">
    <property type="protein sequence ID" value="PSL19501.1"/>
    <property type="molecule type" value="Genomic_DNA"/>
</dbReference>
<dbReference type="Pfam" id="PF02321">
    <property type="entry name" value="OEP"/>
    <property type="match status" value="2"/>
</dbReference>
<dbReference type="GO" id="GO:0009279">
    <property type="term" value="C:cell outer membrane"/>
    <property type="evidence" value="ECO:0007669"/>
    <property type="project" value="UniProtKB-SubCell"/>
</dbReference>
<feature type="coiled-coil region" evidence="8">
    <location>
        <begin position="371"/>
        <end position="429"/>
    </location>
</feature>
<keyword evidence="8" id="KW-0175">Coiled coil</keyword>
<keyword evidence="5" id="KW-0812">Transmembrane</keyword>
<dbReference type="PANTHER" id="PTHR30026:SF20">
    <property type="entry name" value="OUTER MEMBRANE PROTEIN TOLC"/>
    <property type="match status" value="1"/>
</dbReference>
<evidence type="ECO:0000313" key="10">
    <source>
        <dbReference type="EMBL" id="PSL19501.1"/>
    </source>
</evidence>
<dbReference type="InterPro" id="IPR051906">
    <property type="entry name" value="TolC-like"/>
</dbReference>
<reference evidence="10 11" key="1">
    <citation type="submission" date="2018-03" db="EMBL/GenBank/DDBJ databases">
        <title>Genomic Encyclopedia of Archaeal and Bacterial Type Strains, Phase II (KMG-II): from individual species to whole genera.</title>
        <authorList>
            <person name="Goeker M."/>
        </authorList>
    </citation>
    <scope>NUCLEOTIDE SEQUENCE [LARGE SCALE GENOMIC DNA]</scope>
    <source>
        <strain evidence="10 11">DSM 29057</strain>
    </source>
</reference>
<keyword evidence="6" id="KW-0472">Membrane</keyword>
<evidence type="ECO:0000256" key="4">
    <source>
        <dbReference type="ARBA" id="ARBA00022452"/>
    </source>
</evidence>
<accession>A0A2P8FCN7</accession>
<evidence type="ECO:0000256" key="7">
    <source>
        <dbReference type="ARBA" id="ARBA00023237"/>
    </source>
</evidence>
<dbReference type="GO" id="GO:0015288">
    <property type="term" value="F:porin activity"/>
    <property type="evidence" value="ECO:0007669"/>
    <property type="project" value="TreeGrafter"/>
</dbReference>
<evidence type="ECO:0000256" key="6">
    <source>
        <dbReference type="ARBA" id="ARBA00023136"/>
    </source>
</evidence>
<comment type="similarity">
    <text evidence="2">Belongs to the outer membrane factor (OMF) (TC 1.B.17) family.</text>
</comment>
<evidence type="ECO:0000256" key="2">
    <source>
        <dbReference type="ARBA" id="ARBA00007613"/>
    </source>
</evidence>
<proteinExistence type="inferred from homology"/>
<sequence length="443" mass="49139">MMNLKNKLLAIGLGLLLMAVAMQICAAQSVWTLDRCLEYAAAHNQELLAGRQRLAVAATVAGQSKARLLPTVTGSASLDHYWQIPVQVFPGELLGQPQGTFVPVRLGTPWMGNAGLQANLGLVDPEAWKQIKTSILEQQLKASENYSEQKLVAKNVRMAYYAAVLHQQDYRTAEVRVRDFQESHRLIALNFEKGITDQIAVNQSLTLLEDLGDEADGIRASYQQSLLDLKFWMGFPLADSILIDTGGISFPEAAPQTDLNAQRLPDFTQDSLTVDIARASVRQSTAALYPKLSVVSGYSRLGFGSEASFITRSKWFSSGYVGLRLSMPIFDMPQMHYQLKKDKESVLLAEAERQTGISSGNKAFQAAKIGYDRARQELASLQTKEALARENIGLSTKKLQKGIMDMIQMKQLQDELTVVRRKRLAAKLQCLIQIVELEYLQGN</sequence>
<dbReference type="Proteomes" id="UP000241964">
    <property type="component" value="Unassembled WGS sequence"/>
</dbReference>
<organism evidence="10 11">
    <name type="scientific">Dyadobacter jiangsuensis</name>
    <dbReference type="NCBI Taxonomy" id="1591085"/>
    <lineage>
        <taxon>Bacteria</taxon>
        <taxon>Pseudomonadati</taxon>
        <taxon>Bacteroidota</taxon>
        <taxon>Cytophagia</taxon>
        <taxon>Cytophagales</taxon>
        <taxon>Spirosomataceae</taxon>
        <taxon>Dyadobacter</taxon>
    </lineage>
</organism>
<evidence type="ECO:0000256" key="8">
    <source>
        <dbReference type="SAM" id="Coils"/>
    </source>
</evidence>
<evidence type="ECO:0000256" key="1">
    <source>
        <dbReference type="ARBA" id="ARBA00004442"/>
    </source>
</evidence>
<dbReference type="SUPFAM" id="SSF56954">
    <property type="entry name" value="Outer membrane efflux proteins (OEP)"/>
    <property type="match status" value="1"/>
</dbReference>
<comment type="caution">
    <text evidence="10">The sequence shown here is derived from an EMBL/GenBank/DDBJ whole genome shotgun (WGS) entry which is preliminary data.</text>
</comment>
<keyword evidence="7" id="KW-0998">Cell outer membrane</keyword>
<dbReference type="AlphaFoldDB" id="A0A2P8FCN7"/>
<keyword evidence="4" id="KW-1134">Transmembrane beta strand</keyword>
<evidence type="ECO:0000313" key="11">
    <source>
        <dbReference type="Proteomes" id="UP000241964"/>
    </source>
</evidence>
<comment type="subcellular location">
    <subcellularLocation>
        <location evidence="1">Cell outer membrane</location>
    </subcellularLocation>
</comment>
<name>A0A2P8FCN7_9BACT</name>
<evidence type="ECO:0000256" key="5">
    <source>
        <dbReference type="ARBA" id="ARBA00022692"/>
    </source>
</evidence>
<keyword evidence="11" id="KW-1185">Reference proteome</keyword>
<keyword evidence="3" id="KW-0813">Transport</keyword>
<dbReference type="GO" id="GO:1990281">
    <property type="term" value="C:efflux pump complex"/>
    <property type="evidence" value="ECO:0007669"/>
    <property type="project" value="TreeGrafter"/>
</dbReference>
<dbReference type="GO" id="GO:0015562">
    <property type="term" value="F:efflux transmembrane transporter activity"/>
    <property type="evidence" value="ECO:0007669"/>
    <property type="project" value="InterPro"/>
</dbReference>
<feature type="chain" id="PRO_5015151812" evidence="9">
    <location>
        <begin position="27"/>
        <end position="443"/>
    </location>
</feature>
<dbReference type="OrthoDB" id="367883at2"/>
<evidence type="ECO:0000256" key="9">
    <source>
        <dbReference type="SAM" id="SignalP"/>
    </source>
</evidence>
<evidence type="ECO:0000256" key="3">
    <source>
        <dbReference type="ARBA" id="ARBA00022448"/>
    </source>
</evidence>
<gene>
    <name evidence="10" type="ORF">CLV60_12619</name>
</gene>
<keyword evidence="9" id="KW-0732">Signal</keyword>
<dbReference type="InterPro" id="IPR003423">
    <property type="entry name" value="OMP_efflux"/>
</dbReference>
<dbReference type="RefSeq" id="WP_106599516.1">
    <property type="nucleotide sequence ID" value="NZ_PYAS01000026.1"/>
</dbReference>
<protein>
    <submittedName>
        <fullName evidence="10">Outer membrane protein TolC</fullName>
    </submittedName>
</protein>
<feature type="signal peptide" evidence="9">
    <location>
        <begin position="1"/>
        <end position="26"/>
    </location>
</feature>
<dbReference type="Gene3D" id="1.20.1600.10">
    <property type="entry name" value="Outer membrane efflux proteins (OEP)"/>
    <property type="match status" value="1"/>
</dbReference>
<dbReference type="PANTHER" id="PTHR30026">
    <property type="entry name" value="OUTER MEMBRANE PROTEIN TOLC"/>
    <property type="match status" value="1"/>
</dbReference>